<proteinExistence type="predicted"/>
<comment type="caution">
    <text evidence="2">The sequence shown here is derived from an EMBL/GenBank/DDBJ whole genome shotgun (WGS) entry which is preliminary data.</text>
</comment>
<protein>
    <submittedName>
        <fullName evidence="2">Uncharacterized protein</fullName>
    </submittedName>
</protein>
<evidence type="ECO:0000313" key="3">
    <source>
        <dbReference type="Proteomes" id="UP000663873"/>
    </source>
</evidence>
<organism evidence="2 3">
    <name type="scientific">Rotaria socialis</name>
    <dbReference type="NCBI Taxonomy" id="392032"/>
    <lineage>
        <taxon>Eukaryota</taxon>
        <taxon>Metazoa</taxon>
        <taxon>Spiralia</taxon>
        <taxon>Gnathifera</taxon>
        <taxon>Rotifera</taxon>
        <taxon>Eurotatoria</taxon>
        <taxon>Bdelloidea</taxon>
        <taxon>Philodinida</taxon>
        <taxon>Philodinidae</taxon>
        <taxon>Rotaria</taxon>
    </lineage>
</organism>
<dbReference type="EMBL" id="CAJOBP010011761">
    <property type="protein sequence ID" value="CAF4568343.1"/>
    <property type="molecule type" value="Genomic_DNA"/>
</dbReference>
<sequence length="29" mass="3259">MTTQSASYDDIHEGKPRITSYDDNGVRTT</sequence>
<keyword evidence="3" id="KW-1185">Reference proteome</keyword>
<evidence type="ECO:0000256" key="1">
    <source>
        <dbReference type="SAM" id="MobiDB-lite"/>
    </source>
</evidence>
<gene>
    <name evidence="2" type="ORF">UJA718_LOCUS30219</name>
</gene>
<feature type="region of interest" description="Disordered" evidence="1">
    <location>
        <begin position="1"/>
        <end position="29"/>
    </location>
</feature>
<reference evidence="2" key="1">
    <citation type="submission" date="2021-02" db="EMBL/GenBank/DDBJ databases">
        <authorList>
            <person name="Nowell W R."/>
        </authorList>
    </citation>
    <scope>NUCLEOTIDE SEQUENCE</scope>
</reference>
<feature type="non-terminal residue" evidence="2">
    <location>
        <position position="29"/>
    </location>
</feature>
<evidence type="ECO:0000313" key="2">
    <source>
        <dbReference type="EMBL" id="CAF4568343.1"/>
    </source>
</evidence>
<accession>A0A820ZVF3</accession>
<name>A0A820ZVF3_9BILA</name>
<dbReference type="Proteomes" id="UP000663873">
    <property type="component" value="Unassembled WGS sequence"/>
</dbReference>
<dbReference type="AlphaFoldDB" id="A0A820ZVF3"/>